<dbReference type="PANTHER" id="PTHR30383">
    <property type="entry name" value="THIOESTERASE 1/PROTEASE 1/LYSOPHOSPHOLIPASE L1"/>
    <property type="match status" value="1"/>
</dbReference>
<dbReference type="AlphaFoldDB" id="A1ZXL8"/>
<dbReference type="InterPro" id="IPR013830">
    <property type="entry name" value="SGNH_hydro"/>
</dbReference>
<feature type="signal peptide" evidence="1">
    <location>
        <begin position="1"/>
        <end position="18"/>
    </location>
</feature>
<dbReference type="InterPro" id="IPR051532">
    <property type="entry name" value="Ester_Hydrolysis_Enzymes"/>
</dbReference>
<dbReference type="InterPro" id="IPR036514">
    <property type="entry name" value="SGNH_hydro_sf"/>
</dbReference>
<dbReference type="SUPFAM" id="SSF52266">
    <property type="entry name" value="SGNH hydrolase"/>
    <property type="match status" value="1"/>
</dbReference>
<dbReference type="EMBL" id="AAWS01000059">
    <property type="protein sequence ID" value="EAY24893.1"/>
    <property type="molecule type" value="Genomic_DNA"/>
</dbReference>
<dbReference type="PANTHER" id="PTHR30383:SF5">
    <property type="entry name" value="SGNH HYDROLASE-TYPE ESTERASE DOMAIN-CONTAINING PROTEIN"/>
    <property type="match status" value="1"/>
</dbReference>
<dbReference type="Pfam" id="PF13472">
    <property type="entry name" value="Lipase_GDSL_2"/>
    <property type="match status" value="1"/>
</dbReference>
<keyword evidence="1" id="KW-0732">Signal</keyword>
<dbReference type="CDD" id="cd00229">
    <property type="entry name" value="SGNH_hydrolase"/>
    <property type="match status" value="1"/>
</dbReference>
<evidence type="ECO:0000259" key="2">
    <source>
        <dbReference type="Pfam" id="PF13472"/>
    </source>
</evidence>
<sequence length="291" mass="32777">MTQSLPFYLLLLWLTACGGTPNTNNSADTITQNAVLTPDTMTVSKKLTHDSMQTNEPNLTNDTTTCQEGDTLIIQEVKTLCLKNSLQKLTKLKLALQKGEVLKMVCFGNSITNGYKVGSYGVVANPYPYVLERLLKKKYPNAKLKIVKEGHNGWRSDQAVKEVDTLVLAKKPDWVTLMFGINDAYAGWTPKFFGQKMESLVKQLKAQDIEVIIFTPTPFTTAYNQKAIAYLPVLKALAKQYDCAFINLHQAILARIQKDKLELGKVLPDEVHFGDEYYQLIAEEIFRVFDQ</sequence>
<dbReference type="OrthoDB" id="9816001at2"/>
<accession>A1ZXL8</accession>
<protein>
    <recommendedName>
        <fullName evidence="2">SGNH hydrolase-type esterase domain-containing protein</fullName>
    </recommendedName>
</protein>
<name>A1ZXL8_MICM2</name>
<evidence type="ECO:0000256" key="1">
    <source>
        <dbReference type="SAM" id="SignalP"/>
    </source>
</evidence>
<comment type="caution">
    <text evidence="3">The sequence shown here is derived from an EMBL/GenBank/DDBJ whole genome shotgun (WGS) entry which is preliminary data.</text>
</comment>
<dbReference type="eggNOG" id="COG2755">
    <property type="taxonomic scope" value="Bacteria"/>
</dbReference>
<feature type="domain" description="SGNH hydrolase-type esterase" evidence="2">
    <location>
        <begin position="106"/>
        <end position="280"/>
    </location>
</feature>
<dbReference type="Gene3D" id="3.40.50.1110">
    <property type="entry name" value="SGNH hydrolase"/>
    <property type="match status" value="1"/>
</dbReference>
<organism evidence="3 4">
    <name type="scientific">Microscilla marina ATCC 23134</name>
    <dbReference type="NCBI Taxonomy" id="313606"/>
    <lineage>
        <taxon>Bacteria</taxon>
        <taxon>Pseudomonadati</taxon>
        <taxon>Bacteroidota</taxon>
        <taxon>Cytophagia</taxon>
        <taxon>Cytophagales</taxon>
        <taxon>Microscillaceae</taxon>
        <taxon>Microscilla</taxon>
    </lineage>
</organism>
<proteinExistence type="predicted"/>
<dbReference type="RefSeq" id="WP_002703960.1">
    <property type="nucleotide sequence ID" value="NZ_AAWS01000059.1"/>
</dbReference>
<gene>
    <name evidence="3" type="ORF">M23134_05868</name>
</gene>
<evidence type="ECO:0000313" key="4">
    <source>
        <dbReference type="Proteomes" id="UP000004095"/>
    </source>
</evidence>
<evidence type="ECO:0000313" key="3">
    <source>
        <dbReference type="EMBL" id="EAY24893.1"/>
    </source>
</evidence>
<keyword evidence="4" id="KW-1185">Reference proteome</keyword>
<reference evidence="3 4" key="1">
    <citation type="submission" date="2007-01" db="EMBL/GenBank/DDBJ databases">
        <authorList>
            <person name="Haygood M."/>
            <person name="Podell S."/>
            <person name="Anderson C."/>
            <person name="Hopkinson B."/>
            <person name="Roe K."/>
            <person name="Barbeau K."/>
            <person name="Gaasterland T."/>
            <person name="Ferriera S."/>
            <person name="Johnson J."/>
            <person name="Kravitz S."/>
            <person name="Beeson K."/>
            <person name="Sutton G."/>
            <person name="Rogers Y.-H."/>
            <person name="Friedman R."/>
            <person name="Frazier M."/>
            <person name="Venter J.C."/>
        </authorList>
    </citation>
    <scope>NUCLEOTIDE SEQUENCE [LARGE SCALE GENOMIC DNA]</scope>
    <source>
        <strain evidence="3 4">ATCC 23134</strain>
    </source>
</reference>
<dbReference type="GO" id="GO:0004622">
    <property type="term" value="F:phosphatidylcholine lysophospholipase activity"/>
    <property type="evidence" value="ECO:0007669"/>
    <property type="project" value="TreeGrafter"/>
</dbReference>
<feature type="chain" id="PRO_5002642539" description="SGNH hydrolase-type esterase domain-containing protein" evidence="1">
    <location>
        <begin position="19"/>
        <end position="291"/>
    </location>
</feature>
<dbReference type="Proteomes" id="UP000004095">
    <property type="component" value="Unassembled WGS sequence"/>
</dbReference>